<reference evidence="1" key="1">
    <citation type="journal article" date="2021" name="PeerJ">
        <title>Extensive microbial diversity within the chicken gut microbiome revealed by metagenomics and culture.</title>
        <authorList>
            <person name="Gilroy R."/>
            <person name="Ravi A."/>
            <person name="Getino M."/>
            <person name="Pursley I."/>
            <person name="Horton D.L."/>
            <person name="Alikhan N.F."/>
            <person name="Baker D."/>
            <person name="Gharbi K."/>
            <person name="Hall N."/>
            <person name="Watson M."/>
            <person name="Adriaenssens E.M."/>
            <person name="Foster-Nyarko E."/>
            <person name="Jarju S."/>
            <person name="Secka A."/>
            <person name="Antonio M."/>
            <person name="Oren A."/>
            <person name="Chaudhuri R.R."/>
            <person name="La Ragione R."/>
            <person name="Hildebrand F."/>
            <person name="Pallen M.J."/>
        </authorList>
    </citation>
    <scope>NUCLEOTIDE SEQUENCE</scope>
    <source>
        <strain evidence="1">811</strain>
    </source>
</reference>
<dbReference type="SMART" id="SM00855">
    <property type="entry name" value="PGAM"/>
    <property type="match status" value="1"/>
</dbReference>
<accession>A0A9D2AFL2</accession>
<dbReference type="SUPFAM" id="SSF53254">
    <property type="entry name" value="Phosphoglycerate mutase-like"/>
    <property type="match status" value="1"/>
</dbReference>
<gene>
    <name evidence="1" type="ORF">H9741_06005</name>
</gene>
<dbReference type="EMBL" id="DXFX01000075">
    <property type="protein sequence ID" value="HIX08003.1"/>
    <property type="molecule type" value="Genomic_DNA"/>
</dbReference>
<dbReference type="InterPro" id="IPR013078">
    <property type="entry name" value="His_Pase_superF_clade-1"/>
</dbReference>
<dbReference type="Proteomes" id="UP000824204">
    <property type="component" value="Unassembled WGS sequence"/>
</dbReference>
<evidence type="ECO:0000313" key="1">
    <source>
        <dbReference type="EMBL" id="HIX08003.1"/>
    </source>
</evidence>
<reference evidence="1" key="2">
    <citation type="submission" date="2021-04" db="EMBL/GenBank/DDBJ databases">
        <authorList>
            <person name="Gilroy R."/>
        </authorList>
    </citation>
    <scope>NUCLEOTIDE SEQUENCE</scope>
    <source>
        <strain evidence="1">811</strain>
    </source>
</reference>
<protein>
    <submittedName>
        <fullName evidence="1">Histidine phosphatase family protein</fullName>
    </submittedName>
</protein>
<dbReference type="AlphaFoldDB" id="A0A9D2AFL2"/>
<comment type="caution">
    <text evidence="1">The sequence shown here is derived from an EMBL/GenBank/DDBJ whole genome shotgun (WGS) entry which is preliminary data.</text>
</comment>
<proteinExistence type="predicted"/>
<organism evidence="1 2">
    <name type="scientific">Candidatus Borkfalkia faecipullorum</name>
    <dbReference type="NCBI Taxonomy" id="2838510"/>
    <lineage>
        <taxon>Bacteria</taxon>
        <taxon>Bacillati</taxon>
        <taxon>Bacillota</taxon>
        <taxon>Clostridia</taxon>
        <taxon>Christensenellales</taxon>
        <taxon>Christensenellaceae</taxon>
        <taxon>Candidatus Borkfalkia</taxon>
    </lineage>
</organism>
<dbReference type="InterPro" id="IPR029033">
    <property type="entry name" value="His_PPase_superfam"/>
</dbReference>
<sequence>MRLLFVRHGDPDYEHDTLTEKGEREAELLADRLQSEKMDYFYLSPQGRAQKTGQAVMRRLGRTGETFDWLHEFTPSVTLPESGQPHIIWDFMPSFMQKYPQLYSPTEWLELPFIRESTVPQGYRAVCEGIDGLLARHGYVRKDNYYSVKKSNRDTLVFFCHFGATAVVLSHLFNQSPVALMQHFSAPTTSVTTVYTEEREEGIASFRCMTYGGVSHLYAAKEPVSFSGRFCETFDDPTERH</sequence>
<dbReference type="Pfam" id="PF00300">
    <property type="entry name" value="His_Phos_1"/>
    <property type="match status" value="1"/>
</dbReference>
<dbReference type="CDD" id="cd07067">
    <property type="entry name" value="HP_PGM_like"/>
    <property type="match status" value="1"/>
</dbReference>
<evidence type="ECO:0000313" key="2">
    <source>
        <dbReference type="Proteomes" id="UP000824204"/>
    </source>
</evidence>
<dbReference type="Gene3D" id="3.40.50.1240">
    <property type="entry name" value="Phosphoglycerate mutase-like"/>
    <property type="match status" value="1"/>
</dbReference>
<name>A0A9D2AFL2_9FIRM</name>